<sequence length="374" mass="43122">MKILLTGATGVLGSHIMYEILELFITKNNSGKLFIITRNKGKNSAQDRINELLSSDYTPKILVEKGLEKLHQYIEIIDSDLATVDASFSAKIKDAYFIHSAGYVNLSTDADQKEKIFEENAQITKTLFHTFHPFIKKFIYIGTAFSSGIRKGLIDNNFHNLDFTPEHRNAYEDAKFHSENYIAQQCKRLHLPFQILRPSVIGGKMLGNESTYFIPKYMVFYLLAKFFHFTSQRKGEQENVRFIINKDTGLNIIPVDYVAKVIVNTFERNDIEQLNIVHNKSFNMATGLQLIMQEVGYTNFTLIQNSLDFKYKNTIEKLYYESIGKHLSPYFTTAANEYDTTLLNTILEIPKLDSEAFTNMIRYARLNNFKDINV</sequence>
<dbReference type="OrthoDB" id="9807212at2"/>
<proteinExistence type="predicted"/>
<protein>
    <submittedName>
        <fullName evidence="2">NAD-dependent epimerase/dehydratase family protein</fullName>
    </submittedName>
</protein>
<comment type="caution">
    <text evidence="2">The sequence shown here is derived from an EMBL/GenBank/DDBJ whole genome shotgun (WGS) entry which is preliminary data.</text>
</comment>
<accession>A0A553EDH3</accession>
<dbReference type="AlphaFoldDB" id="A0A553EDH3"/>
<dbReference type="PANTHER" id="PTHR43000">
    <property type="entry name" value="DTDP-D-GLUCOSE 4,6-DEHYDRATASE-RELATED"/>
    <property type="match status" value="1"/>
</dbReference>
<organism evidence="2 3">
    <name type="scientific">Flavobacterium restrictum</name>
    <dbReference type="NCBI Taxonomy" id="2594428"/>
    <lineage>
        <taxon>Bacteria</taxon>
        <taxon>Pseudomonadati</taxon>
        <taxon>Bacteroidota</taxon>
        <taxon>Flavobacteriia</taxon>
        <taxon>Flavobacteriales</taxon>
        <taxon>Flavobacteriaceae</taxon>
        <taxon>Flavobacterium</taxon>
    </lineage>
</organism>
<evidence type="ECO:0000259" key="1">
    <source>
        <dbReference type="Pfam" id="PF07993"/>
    </source>
</evidence>
<gene>
    <name evidence="2" type="ORF">FNW21_01855</name>
</gene>
<feature type="domain" description="Thioester reductase (TE)" evidence="1">
    <location>
        <begin position="5"/>
        <end position="262"/>
    </location>
</feature>
<reference evidence="2 3" key="1">
    <citation type="submission" date="2019-07" db="EMBL/GenBank/DDBJ databases">
        <title>Novel species of Flavobacterium.</title>
        <authorList>
            <person name="Liu Q."/>
            <person name="Xin Y.-H."/>
        </authorList>
    </citation>
    <scope>NUCLEOTIDE SEQUENCE [LARGE SCALE GENOMIC DNA]</scope>
    <source>
        <strain evidence="2 3">LB1R34</strain>
    </source>
</reference>
<dbReference type="RefSeq" id="WP_144255025.1">
    <property type="nucleotide sequence ID" value="NZ_VJZT01000001.1"/>
</dbReference>
<dbReference type="Proteomes" id="UP000316371">
    <property type="component" value="Unassembled WGS sequence"/>
</dbReference>
<dbReference type="SUPFAM" id="SSF51735">
    <property type="entry name" value="NAD(P)-binding Rossmann-fold domains"/>
    <property type="match status" value="1"/>
</dbReference>
<evidence type="ECO:0000313" key="3">
    <source>
        <dbReference type="Proteomes" id="UP000316371"/>
    </source>
</evidence>
<dbReference type="InterPro" id="IPR036291">
    <property type="entry name" value="NAD(P)-bd_dom_sf"/>
</dbReference>
<dbReference type="Gene3D" id="3.40.50.720">
    <property type="entry name" value="NAD(P)-binding Rossmann-like Domain"/>
    <property type="match status" value="1"/>
</dbReference>
<dbReference type="InterPro" id="IPR013120">
    <property type="entry name" value="FAR_NAD-bd"/>
</dbReference>
<name>A0A553EDH3_9FLAO</name>
<keyword evidence="3" id="KW-1185">Reference proteome</keyword>
<evidence type="ECO:0000313" key="2">
    <source>
        <dbReference type="EMBL" id="TRX43104.1"/>
    </source>
</evidence>
<dbReference type="EMBL" id="VJZT01000001">
    <property type="protein sequence ID" value="TRX43104.1"/>
    <property type="molecule type" value="Genomic_DNA"/>
</dbReference>
<dbReference type="Pfam" id="PF07993">
    <property type="entry name" value="NAD_binding_4"/>
    <property type="match status" value="1"/>
</dbReference>